<dbReference type="InterPro" id="IPR002110">
    <property type="entry name" value="Ankyrin_rpt"/>
</dbReference>
<comment type="caution">
    <text evidence="1">The sequence shown here is derived from an EMBL/GenBank/DDBJ whole genome shotgun (WGS) entry which is preliminary data.</text>
</comment>
<dbReference type="Pfam" id="PF13637">
    <property type="entry name" value="Ank_4"/>
    <property type="match status" value="1"/>
</dbReference>
<gene>
    <name evidence="1" type="ORF">S03H2_36519</name>
</gene>
<dbReference type="Gene3D" id="1.25.40.20">
    <property type="entry name" value="Ankyrin repeat-containing domain"/>
    <property type="match status" value="1"/>
</dbReference>
<sequence length="46" mass="4757">MSGRIDVAQAPLAAGADVSAIDEYGQTPLDMADKCGHSEVAGLLRR</sequence>
<feature type="non-terminal residue" evidence="1">
    <location>
        <position position="46"/>
    </location>
</feature>
<accession>X1GHA5</accession>
<dbReference type="EMBL" id="BARU01022416">
    <property type="protein sequence ID" value="GAH56562.1"/>
    <property type="molecule type" value="Genomic_DNA"/>
</dbReference>
<dbReference type="SUPFAM" id="SSF48403">
    <property type="entry name" value="Ankyrin repeat"/>
    <property type="match status" value="1"/>
</dbReference>
<organism evidence="1">
    <name type="scientific">marine sediment metagenome</name>
    <dbReference type="NCBI Taxonomy" id="412755"/>
    <lineage>
        <taxon>unclassified sequences</taxon>
        <taxon>metagenomes</taxon>
        <taxon>ecological metagenomes</taxon>
    </lineage>
</organism>
<evidence type="ECO:0000313" key="1">
    <source>
        <dbReference type="EMBL" id="GAH56562.1"/>
    </source>
</evidence>
<protein>
    <submittedName>
        <fullName evidence="1">Uncharacterized protein</fullName>
    </submittedName>
</protein>
<proteinExistence type="predicted"/>
<dbReference type="AlphaFoldDB" id="X1GHA5"/>
<dbReference type="InterPro" id="IPR036770">
    <property type="entry name" value="Ankyrin_rpt-contain_sf"/>
</dbReference>
<reference evidence="1" key="1">
    <citation type="journal article" date="2014" name="Front. Microbiol.">
        <title>High frequency of phylogenetically diverse reductive dehalogenase-homologous genes in deep subseafloor sedimentary metagenomes.</title>
        <authorList>
            <person name="Kawai M."/>
            <person name="Futagami T."/>
            <person name="Toyoda A."/>
            <person name="Takaki Y."/>
            <person name="Nishi S."/>
            <person name="Hori S."/>
            <person name="Arai W."/>
            <person name="Tsubouchi T."/>
            <person name="Morono Y."/>
            <person name="Uchiyama I."/>
            <person name="Ito T."/>
            <person name="Fujiyama A."/>
            <person name="Inagaki F."/>
            <person name="Takami H."/>
        </authorList>
    </citation>
    <scope>NUCLEOTIDE SEQUENCE</scope>
    <source>
        <strain evidence="1">Expedition CK06-06</strain>
    </source>
</reference>
<name>X1GHA5_9ZZZZ</name>